<organism evidence="6">
    <name type="scientific">mine drainage metagenome</name>
    <dbReference type="NCBI Taxonomy" id="410659"/>
    <lineage>
        <taxon>unclassified sequences</taxon>
        <taxon>metagenomes</taxon>
        <taxon>ecological metagenomes</taxon>
    </lineage>
</organism>
<evidence type="ECO:0000256" key="1">
    <source>
        <dbReference type="ARBA" id="ARBA00023015"/>
    </source>
</evidence>
<dbReference type="GO" id="GO:0000976">
    <property type="term" value="F:transcription cis-regulatory region binding"/>
    <property type="evidence" value="ECO:0007669"/>
    <property type="project" value="TreeGrafter"/>
</dbReference>
<keyword evidence="3" id="KW-0804">Transcription</keyword>
<dbReference type="InterPro" id="IPR001789">
    <property type="entry name" value="Sig_transdc_resp-reg_receiver"/>
</dbReference>
<dbReference type="Gene3D" id="6.10.250.690">
    <property type="match status" value="1"/>
</dbReference>
<dbReference type="Pfam" id="PF00072">
    <property type="entry name" value="Response_reg"/>
    <property type="match status" value="1"/>
</dbReference>
<dbReference type="PROSITE" id="PS51755">
    <property type="entry name" value="OMPR_PHOB"/>
    <property type="match status" value="1"/>
</dbReference>
<accession>A0A1J5RBH1</accession>
<evidence type="ECO:0000259" key="4">
    <source>
        <dbReference type="PROSITE" id="PS50110"/>
    </source>
</evidence>
<keyword evidence="1" id="KW-0805">Transcription regulation</keyword>
<evidence type="ECO:0000256" key="2">
    <source>
        <dbReference type="ARBA" id="ARBA00023125"/>
    </source>
</evidence>
<dbReference type="PANTHER" id="PTHR48111:SF67">
    <property type="entry name" value="TRANSCRIPTIONAL REGULATORY PROTEIN TCTD"/>
    <property type="match status" value="1"/>
</dbReference>
<dbReference type="PANTHER" id="PTHR48111">
    <property type="entry name" value="REGULATOR OF RPOS"/>
    <property type="match status" value="1"/>
</dbReference>
<evidence type="ECO:0000313" key="6">
    <source>
        <dbReference type="EMBL" id="OIQ87011.1"/>
    </source>
</evidence>
<feature type="domain" description="OmpR/PhoB-type" evidence="5">
    <location>
        <begin position="124"/>
        <end position="220"/>
    </location>
</feature>
<dbReference type="EMBL" id="MLJW01000446">
    <property type="protein sequence ID" value="OIQ87011.1"/>
    <property type="molecule type" value="Genomic_DNA"/>
</dbReference>
<dbReference type="GO" id="GO:0032993">
    <property type="term" value="C:protein-DNA complex"/>
    <property type="evidence" value="ECO:0007669"/>
    <property type="project" value="TreeGrafter"/>
</dbReference>
<dbReference type="SMART" id="SM00448">
    <property type="entry name" value="REC"/>
    <property type="match status" value="1"/>
</dbReference>
<protein>
    <submittedName>
        <fullName evidence="6">Transcriptional regulatory protein tctD</fullName>
    </submittedName>
</protein>
<keyword evidence="2" id="KW-0238">DNA-binding</keyword>
<dbReference type="GO" id="GO:0000156">
    <property type="term" value="F:phosphorelay response regulator activity"/>
    <property type="evidence" value="ECO:0007669"/>
    <property type="project" value="TreeGrafter"/>
</dbReference>
<sequence>MKLLLVEDNAELSRWLCRALREELFEVECARDADAAMWRIEDSRYDLVLLDLKLASSDGRSVLRRLRREREPTPVLVLTASEAVDMKVECLNLGADDYVVKPFEVRELVARIRALIRRSANNAVSQLSCGDLSYDLASCSFAVNGEALALTPREHRVLEMLLLQHDQVVGKNQLMAGVFPLGAEAGENAIETYVHRLRRKLAATDIRIITLRGFGYILKMAADET</sequence>
<dbReference type="InterPro" id="IPR039420">
    <property type="entry name" value="WalR-like"/>
</dbReference>
<dbReference type="GO" id="GO:0006355">
    <property type="term" value="P:regulation of DNA-templated transcription"/>
    <property type="evidence" value="ECO:0007669"/>
    <property type="project" value="InterPro"/>
</dbReference>
<dbReference type="SMART" id="SM00862">
    <property type="entry name" value="Trans_reg_C"/>
    <property type="match status" value="1"/>
</dbReference>
<reference evidence="6" key="1">
    <citation type="submission" date="2016-10" db="EMBL/GenBank/DDBJ databases">
        <title>Sequence of Gallionella enrichment culture.</title>
        <authorList>
            <person name="Poehlein A."/>
            <person name="Muehling M."/>
            <person name="Daniel R."/>
        </authorList>
    </citation>
    <scope>NUCLEOTIDE SEQUENCE</scope>
</reference>
<feature type="domain" description="Response regulatory" evidence="4">
    <location>
        <begin position="2"/>
        <end position="116"/>
    </location>
</feature>
<name>A0A1J5RBH1_9ZZZZ</name>
<dbReference type="SUPFAM" id="SSF52172">
    <property type="entry name" value="CheY-like"/>
    <property type="match status" value="1"/>
</dbReference>
<dbReference type="InterPro" id="IPR011006">
    <property type="entry name" value="CheY-like_superfamily"/>
</dbReference>
<dbReference type="Gene3D" id="3.40.50.2300">
    <property type="match status" value="1"/>
</dbReference>
<dbReference type="Gene3D" id="1.10.10.10">
    <property type="entry name" value="Winged helix-like DNA-binding domain superfamily/Winged helix DNA-binding domain"/>
    <property type="match status" value="1"/>
</dbReference>
<proteinExistence type="predicted"/>
<evidence type="ECO:0000259" key="5">
    <source>
        <dbReference type="PROSITE" id="PS51755"/>
    </source>
</evidence>
<dbReference type="InterPro" id="IPR001867">
    <property type="entry name" value="OmpR/PhoB-type_DNA-bd"/>
</dbReference>
<dbReference type="Pfam" id="PF00486">
    <property type="entry name" value="Trans_reg_C"/>
    <property type="match status" value="1"/>
</dbReference>
<dbReference type="PROSITE" id="PS50110">
    <property type="entry name" value="RESPONSE_REGULATORY"/>
    <property type="match status" value="1"/>
</dbReference>
<gene>
    <name evidence="6" type="primary">tctD_7</name>
    <name evidence="6" type="ORF">GALL_311360</name>
</gene>
<dbReference type="GO" id="GO:0005829">
    <property type="term" value="C:cytosol"/>
    <property type="evidence" value="ECO:0007669"/>
    <property type="project" value="TreeGrafter"/>
</dbReference>
<dbReference type="InterPro" id="IPR036388">
    <property type="entry name" value="WH-like_DNA-bd_sf"/>
</dbReference>
<dbReference type="AlphaFoldDB" id="A0A1J5RBH1"/>
<evidence type="ECO:0000256" key="3">
    <source>
        <dbReference type="ARBA" id="ARBA00023163"/>
    </source>
</evidence>
<dbReference type="CDD" id="cd00383">
    <property type="entry name" value="trans_reg_C"/>
    <property type="match status" value="1"/>
</dbReference>
<comment type="caution">
    <text evidence="6">The sequence shown here is derived from an EMBL/GenBank/DDBJ whole genome shotgun (WGS) entry which is preliminary data.</text>
</comment>